<dbReference type="Gene3D" id="3.40.1530.30">
    <property type="entry name" value="Uncharacterised family UPF0302, N-terminal domain"/>
    <property type="match status" value="1"/>
</dbReference>
<evidence type="ECO:0000259" key="1">
    <source>
        <dbReference type="SMART" id="SM00914"/>
    </source>
</evidence>
<organism evidence="2 5">
    <name type="scientific">Staphylococcus caeli</name>
    <dbReference type="NCBI Taxonomy" id="2201815"/>
    <lineage>
        <taxon>Bacteria</taxon>
        <taxon>Bacillati</taxon>
        <taxon>Bacillota</taxon>
        <taxon>Bacilli</taxon>
        <taxon>Bacillales</taxon>
        <taxon>Staphylococcaceae</taxon>
        <taxon>Staphylococcus</taxon>
    </lineage>
</organism>
<dbReference type="InterPro" id="IPR014957">
    <property type="entry name" value="IDEAL_dom"/>
</dbReference>
<dbReference type="InterPro" id="IPR038091">
    <property type="entry name" value="UPF0302_N_sf"/>
</dbReference>
<evidence type="ECO:0000313" key="2">
    <source>
        <dbReference type="EMBL" id="SCT04387.1"/>
    </source>
</evidence>
<reference evidence="3 4" key="1">
    <citation type="submission" date="2016-09" db="EMBL/GenBank/DDBJ databases">
        <authorList>
            <consortium name="Pathogen Informatics"/>
            <person name="Sun Q."/>
            <person name="Inoue M."/>
        </authorList>
    </citation>
    <scope>NUCLEOTIDE SEQUENCE [LARGE SCALE GENOMIC DNA]</scope>
    <source>
        <strain evidence="3 4">82C</strain>
    </source>
</reference>
<name>A0A1D4P1F0_9STAP</name>
<dbReference type="SMART" id="SM00914">
    <property type="entry name" value="IDEAL"/>
    <property type="match status" value="1"/>
</dbReference>
<dbReference type="Pfam" id="PF08858">
    <property type="entry name" value="IDEAL"/>
    <property type="match status" value="1"/>
</dbReference>
<dbReference type="Pfam" id="PF08864">
    <property type="entry name" value="UPF0302"/>
    <property type="match status" value="1"/>
</dbReference>
<feature type="domain" description="IDEAL" evidence="1">
    <location>
        <begin position="136"/>
        <end position="172"/>
    </location>
</feature>
<dbReference type="InterPro" id="IPR014963">
    <property type="entry name" value="UPF0302_N"/>
</dbReference>
<sequence>MSETLVQSKATFIEYLLFRYTFKSRISVWILNLLKSSPDLLQQVHFIDEPIAQHNTLELATSNTEQPAIKLTLSDSQLVNSNKIFNYIAQHHQAIDIKIYFDTTLDREPKLDDLLIQQLLQSPYYAVYMHDIYSMPLSKQSESSIVAHLRDNIDLSLQMQDRALFYQLSQILNTFELRNMNSPSKD</sequence>
<keyword evidence="4" id="KW-1185">Reference proteome</keyword>
<dbReference type="PIRSF" id="PIRSF007165">
    <property type="entry name" value="UCP007165"/>
    <property type="match status" value="1"/>
</dbReference>
<dbReference type="Proteomes" id="UP000095768">
    <property type="component" value="Unassembled WGS sequence"/>
</dbReference>
<evidence type="ECO:0000313" key="5">
    <source>
        <dbReference type="Proteomes" id="UP000095768"/>
    </source>
</evidence>
<dbReference type="OrthoDB" id="2155814at2"/>
<evidence type="ECO:0000313" key="4">
    <source>
        <dbReference type="Proteomes" id="UP000095412"/>
    </source>
</evidence>
<gene>
    <name evidence="2" type="ORF">SAMEA2297795_01652</name>
    <name evidence="3" type="ORF">SAMEA2297796_01873</name>
</gene>
<proteinExistence type="predicted"/>
<dbReference type="InterPro" id="IPR011188">
    <property type="entry name" value="UPF0302"/>
</dbReference>
<dbReference type="RefSeq" id="WP_069996058.1">
    <property type="nucleotide sequence ID" value="NZ_FMPG01000006.1"/>
</dbReference>
<protein>
    <submittedName>
        <fullName evidence="2 3">Cytosolic protein</fullName>
    </submittedName>
</protein>
<accession>A0A1D4P1F0</accession>
<dbReference type="EMBL" id="FMPI01000014">
    <property type="protein sequence ID" value="SCT16748.1"/>
    <property type="molecule type" value="Genomic_DNA"/>
</dbReference>
<reference evidence="2 5" key="2">
    <citation type="submission" date="2016-09" db="EMBL/GenBank/DDBJ databases">
        <authorList>
            <consortium name="Pathogen Informatics"/>
        </authorList>
    </citation>
    <scope>NUCLEOTIDE SEQUENCE [LARGE SCALE GENOMIC DNA]</scope>
    <source>
        <strain evidence="2 5">82B</strain>
    </source>
</reference>
<dbReference type="EMBL" id="FMPG01000006">
    <property type="protein sequence ID" value="SCT04387.1"/>
    <property type="molecule type" value="Genomic_DNA"/>
</dbReference>
<dbReference type="Proteomes" id="UP000095412">
    <property type="component" value="Unassembled WGS sequence"/>
</dbReference>
<evidence type="ECO:0000313" key="3">
    <source>
        <dbReference type="EMBL" id="SCT16748.1"/>
    </source>
</evidence>
<dbReference type="AlphaFoldDB" id="A0A1D4P1F0"/>